<dbReference type="Pfam" id="PF09130">
    <property type="entry name" value="DUF1932"/>
    <property type="match status" value="1"/>
</dbReference>
<dbReference type="AlphaFoldDB" id="A0A645A0A1"/>
<gene>
    <name evidence="3" type="ORF">SDC9_93162</name>
</gene>
<organism evidence="3">
    <name type="scientific">bioreactor metagenome</name>
    <dbReference type="NCBI Taxonomy" id="1076179"/>
    <lineage>
        <taxon>unclassified sequences</taxon>
        <taxon>metagenomes</taxon>
        <taxon>ecological metagenomes</taxon>
    </lineage>
</organism>
<feature type="domain" description="Phosphogluconate dehydrogenase NAD-binding putative C-terminal" evidence="2">
    <location>
        <begin position="194"/>
        <end position="264"/>
    </location>
</feature>
<reference evidence="3" key="1">
    <citation type="submission" date="2019-08" db="EMBL/GenBank/DDBJ databases">
        <authorList>
            <person name="Kucharzyk K."/>
            <person name="Murdoch R.W."/>
            <person name="Higgins S."/>
            <person name="Loffler F."/>
        </authorList>
    </citation>
    <scope>NUCLEOTIDE SEQUENCE</scope>
</reference>
<dbReference type="SUPFAM" id="SSF51735">
    <property type="entry name" value="NAD(P)-binding Rossmann-fold domains"/>
    <property type="match status" value="1"/>
</dbReference>
<dbReference type="InterPro" id="IPR008927">
    <property type="entry name" value="6-PGluconate_DH-like_C_sf"/>
</dbReference>
<dbReference type="GO" id="GO:0050661">
    <property type="term" value="F:NADP binding"/>
    <property type="evidence" value="ECO:0007669"/>
    <property type="project" value="InterPro"/>
</dbReference>
<name>A0A645A0A1_9ZZZZ</name>
<feature type="domain" description="6-phosphogluconate dehydrogenase NADP-binding" evidence="1">
    <location>
        <begin position="3"/>
        <end position="158"/>
    </location>
</feature>
<evidence type="ECO:0000259" key="1">
    <source>
        <dbReference type="Pfam" id="PF03446"/>
    </source>
</evidence>
<dbReference type="PANTHER" id="PTHR43580">
    <property type="entry name" value="OXIDOREDUCTASE GLYR1-RELATED"/>
    <property type="match status" value="1"/>
</dbReference>
<dbReference type="InterPro" id="IPR015814">
    <property type="entry name" value="Pgluconate_DH_NAD-bd_C"/>
</dbReference>
<proteinExistence type="predicted"/>
<protein>
    <recommendedName>
        <fullName evidence="4">NAD(P)-dependent oxidoreductase</fullName>
    </recommendedName>
</protein>
<dbReference type="Gene3D" id="1.10.1040.10">
    <property type="entry name" value="N-(1-d-carboxylethyl)-l-norvaline Dehydrogenase, domain 2"/>
    <property type="match status" value="1"/>
</dbReference>
<dbReference type="InterPro" id="IPR006115">
    <property type="entry name" value="6PGDH_NADP-bd"/>
</dbReference>
<evidence type="ECO:0008006" key="4">
    <source>
        <dbReference type="Google" id="ProtNLM"/>
    </source>
</evidence>
<dbReference type="InterPro" id="IPR013328">
    <property type="entry name" value="6PGD_dom2"/>
</dbReference>
<dbReference type="EMBL" id="VSSQ01011286">
    <property type="protein sequence ID" value="MPM46462.1"/>
    <property type="molecule type" value="Genomic_DNA"/>
</dbReference>
<sequence length="297" mass="32902">MPKIGFIGFGEAAYNIVKGLKGEGASDITAFDKFWNIEPQASMIKKRAEDAGIVLSTSFGEMIEESDFIFSAVSANLAIPLAHESAPYLKKGKYYIDMNAASPMTKETVCEIVLKTNACFVDAAVMGPIPTYKHKVPISVCGNGAKVFMEVFSKYGMDLTYMGEIAGSSSASKMFRSIFMKGFVVLLLETIIAAHTYKVEDDVLLSIQKTLEEGTFHEMINNLLTRGVIHSQRREHEMDEVITTLKGLGVDHIMSEATKHKLKWCTDMGFKDYFQGIPPADYHMILSAMDELSSKKE</sequence>
<comment type="caution">
    <text evidence="3">The sequence shown here is derived from an EMBL/GenBank/DDBJ whole genome shotgun (WGS) entry which is preliminary data.</text>
</comment>
<dbReference type="Pfam" id="PF03446">
    <property type="entry name" value="NAD_binding_2"/>
    <property type="match status" value="1"/>
</dbReference>
<evidence type="ECO:0000259" key="2">
    <source>
        <dbReference type="Pfam" id="PF09130"/>
    </source>
</evidence>
<dbReference type="InterPro" id="IPR051265">
    <property type="entry name" value="HIBADH-related_NP60_sf"/>
</dbReference>
<dbReference type="SUPFAM" id="SSF48179">
    <property type="entry name" value="6-phosphogluconate dehydrogenase C-terminal domain-like"/>
    <property type="match status" value="1"/>
</dbReference>
<dbReference type="InterPro" id="IPR036291">
    <property type="entry name" value="NAD(P)-bd_dom_sf"/>
</dbReference>
<accession>A0A645A0A1</accession>
<dbReference type="Gene3D" id="3.40.50.720">
    <property type="entry name" value="NAD(P)-binding Rossmann-like Domain"/>
    <property type="match status" value="1"/>
</dbReference>
<evidence type="ECO:0000313" key="3">
    <source>
        <dbReference type="EMBL" id="MPM46462.1"/>
    </source>
</evidence>
<dbReference type="PANTHER" id="PTHR43580:SF2">
    <property type="entry name" value="CYTOKINE-LIKE NUCLEAR FACTOR N-PAC"/>
    <property type="match status" value="1"/>
</dbReference>